<organism evidence="5 6">
    <name type="scientific">Levilinea saccharolytica</name>
    <dbReference type="NCBI Taxonomy" id="229921"/>
    <lineage>
        <taxon>Bacteria</taxon>
        <taxon>Bacillati</taxon>
        <taxon>Chloroflexota</taxon>
        <taxon>Anaerolineae</taxon>
        <taxon>Anaerolineales</taxon>
        <taxon>Anaerolineaceae</taxon>
        <taxon>Levilinea</taxon>
    </lineage>
</organism>
<dbReference type="Gene3D" id="1.25.40.10">
    <property type="entry name" value="Tetratricopeptide repeat domain"/>
    <property type="match status" value="2"/>
</dbReference>
<dbReference type="Pfam" id="PF13181">
    <property type="entry name" value="TPR_8"/>
    <property type="match status" value="1"/>
</dbReference>
<accession>A0A0N8GPE2</accession>
<keyword evidence="4" id="KW-0472">Membrane</keyword>
<dbReference type="Pfam" id="PF13431">
    <property type="entry name" value="TPR_17"/>
    <property type="match status" value="1"/>
</dbReference>
<dbReference type="PANTHER" id="PTHR12558:SF13">
    <property type="entry name" value="CELL DIVISION CYCLE PROTEIN 27 HOMOLOG"/>
    <property type="match status" value="1"/>
</dbReference>
<dbReference type="STRING" id="229921.ADN01_10930"/>
<dbReference type="PANTHER" id="PTHR12558">
    <property type="entry name" value="CELL DIVISION CYCLE 16,23,27"/>
    <property type="match status" value="1"/>
</dbReference>
<evidence type="ECO:0000313" key="5">
    <source>
        <dbReference type="EMBL" id="KPL80650.1"/>
    </source>
</evidence>
<sequence length="449" mass="50215">MQYGSRPLSFRSHRSRSNPYWILVLLLLLVGSAFVLQALQKEEIRSPFLPTPYPTRTANSYALEGQTHFAAGNLNKAIDAYKEAARLDPTDPMLLVEQARIQTYSSAMLTTDAEKRDRLLEALEAITRARDLSPEDSTVRAVRAFVLDWLASPSLVGDEYTKYLVEAEQEAVRALQLDNQNTLALVYYAEILIDQLKLTQAQQFIGQALQRNDESMDLHRVNAFILENYGDYAGAIEEYKRAAAITPNLTSLYISIGVNYRQIKRYDEALEYFTKAVTINEQLGIRDPIPYLAIGKTYSQTGDFFAAGLNVRKALLYNPTNADVYGSLGVIYFKARNYETAILALKCTVRGCSAEESCAVRNRGEACSEAENAQSAAVEGLPLSSSTVVYYFTYASALAGMHRPYNDYCQEAMQVMSEVRSGFSQDTTILSIIEPSEQICESFGYSRLN</sequence>
<keyword evidence="2 3" id="KW-0802">TPR repeat</keyword>
<dbReference type="PROSITE" id="PS50293">
    <property type="entry name" value="TPR_REGION"/>
    <property type="match status" value="1"/>
</dbReference>
<evidence type="ECO:0000256" key="4">
    <source>
        <dbReference type="SAM" id="Phobius"/>
    </source>
</evidence>
<evidence type="ECO:0000256" key="3">
    <source>
        <dbReference type="PROSITE-ProRule" id="PRU00339"/>
    </source>
</evidence>
<dbReference type="InterPro" id="IPR013105">
    <property type="entry name" value="TPR_2"/>
</dbReference>
<keyword evidence="4" id="KW-0812">Transmembrane</keyword>
<keyword evidence="6" id="KW-1185">Reference proteome</keyword>
<gene>
    <name evidence="5" type="ORF">ADN01_10930</name>
</gene>
<dbReference type="SMART" id="SM00028">
    <property type="entry name" value="TPR"/>
    <property type="match status" value="5"/>
</dbReference>
<evidence type="ECO:0000313" key="6">
    <source>
        <dbReference type="Proteomes" id="UP000050501"/>
    </source>
</evidence>
<proteinExistence type="predicted"/>
<dbReference type="EMBL" id="LGCM01000039">
    <property type="protein sequence ID" value="KPL80650.1"/>
    <property type="molecule type" value="Genomic_DNA"/>
</dbReference>
<dbReference type="Proteomes" id="UP000050501">
    <property type="component" value="Unassembled WGS sequence"/>
</dbReference>
<feature type="transmembrane region" description="Helical" evidence="4">
    <location>
        <begin position="20"/>
        <end position="39"/>
    </location>
</feature>
<keyword evidence="1" id="KW-0677">Repeat</keyword>
<evidence type="ECO:0000256" key="1">
    <source>
        <dbReference type="ARBA" id="ARBA00022737"/>
    </source>
</evidence>
<dbReference type="Pfam" id="PF07719">
    <property type="entry name" value="TPR_2"/>
    <property type="match status" value="1"/>
</dbReference>
<protein>
    <submittedName>
        <fullName evidence="5">Uncharacterized protein</fullName>
    </submittedName>
</protein>
<dbReference type="InterPro" id="IPR019734">
    <property type="entry name" value="TPR_rpt"/>
</dbReference>
<feature type="repeat" description="TPR" evidence="3">
    <location>
        <begin position="250"/>
        <end position="283"/>
    </location>
</feature>
<dbReference type="InterPro" id="IPR011990">
    <property type="entry name" value="TPR-like_helical_dom_sf"/>
</dbReference>
<dbReference type="AlphaFoldDB" id="A0A0N8GPE2"/>
<feature type="repeat" description="TPR" evidence="3">
    <location>
        <begin position="58"/>
        <end position="91"/>
    </location>
</feature>
<name>A0A0N8GPE2_9CHLR</name>
<reference evidence="5 6" key="1">
    <citation type="submission" date="2015-07" db="EMBL/GenBank/DDBJ databases">
        <title>Genome sequence of Levilinea saccharolytica DSM 16555.</title>
        <authorList>
            <person name="Hemp J."/>
            <person name="Ward L.M."/>
            <person name="Pace L.A."/>
            <person name="Fischer W.W."/>
        </authorList>
    </citation>
    <scope>NUCLEOTIDE SEQUENCE [LARGE SCALE GENOMIC DNA]</scope>
    <source>
        <strain evidence="5 6">KIBI-1</strain>
    </source>
</reference>
<keyword evidence="4" id="KW-1133">Transmembrane helix</keyword>
<dbReference type="SUPFAM" id="SSF48452">
    <property type="entry name" value="TPR-like"/>
    <property type="match status" value="1"/>
</dbReference>
<dbReference type="PROSITE" id="PS50005">
    <property type="entry name" value="TPR"/>
    <property type="match status" value="2"/>
</dbReference>
<dbReference type="RefSeq" id="WP_062417744.1">
    <property type="nucleotide sequence ID" value="NZ_DF967974.1"/>
</dbReference>
<evidence type="ECO:0000256" key="2">
    <source>
        <dbReference type="ARBA" id="ARBA00022803"/>
    </source>
</evidence>
<comment type="caution">
    <text evidence="5">The sequence shown here is derived from an EMBL/GenBank/DDBJ whole genome shotgun (WGS) entry which is preliminary data.</text>
</comment>